<dbReference type="Proteomes" id="UP000253314">
    <property type="component" value="Unassembled WGS sequence"/>
</dbReference>
<dbReference type="RefSeq" id="WP_113807395.1">
    <property type="nucleotide sequence ID" value="NZ_QOCW01000023.1"/>
</dbReference>
<evidence type="ECO:0000313" key="2">
    <source>
        <dbReference type="Proteomes" id="UP000253314"/>
    </source>
</evidence>
<keyword evidence="2" id="KW-1185">Reference proteome</keyword>
<dbReference type="EMBL" id="QOCW01000023">
    <property type="protein sequence ID" value="RBW68218.1"/>
    <property type="molecule type" value="Genomic_DNA"/>
</dbReference>
<accession>A0A366XRQ6</accession>
<protein>
    <submittedName>
        <fullName evidence="1">Uncharacterized protein</fullName>
    </submittedName>
</protein>
<evidence type="ECO:0000313" key="1">
    <source>
        <dbReference type="EMBL" id="RBW68218.1"/>
    </source>
</evidence>
<dbReference type="AlphaFoldDB" id="A0A366XRQ6"/>
<name>A0A366XRQ6_9BACI</name>
<proteinExistence type="predicted"/>
<dbReference type="Pfam" id="PF20289">
    <property type="entry name" value="MComp1"/>
    <property type="match status" value="1"/>
</dbReference>
<gene>
    <name evidence="1" type="ORF">DS031_17735</name>
</gene>
<organism evidence="1 2">
    <name type="scientific">Bacillus taeanensis</name>
    <dbReference type="NCBI Taxonomy" id="273032"/>
    <lineage>
        <taxon>Bacteria</taxon>
        <taxon>Bacillati</taxon>
        <taxon>Bacillota</taxon>
        <taxon>Bacilli</taxon>
        <taxon>Bacillales</taxon>
        <taxon>Bacillaceae</taxon>
        <taxon>Bacillus</taxon>
    </lineage>
</organism>
<dbReference type="InterPro" id="IPR046905">
    <property type="entry name" value="ABC-3C_MC1"/>
</dbReference>
<comment type="caution">
    <text evidence="1">The sequence shown here is derived from an EMBL/GenBank/DDBJ whole genome shotgun (WGS) entry which is preliminary data.</text>
</comment>
<sequence>MFLKDKGVVDSIKIQSSNGIFDIVDCWIKKEEGYKIHIFTIVCKDQEELEKVWERVSSDIALYFQSNLEIDIEIWNIYILFIVREQVNNEYRYFLEQNKFSSRKLIVDKIADSLSEKDIEKIVFEKLFYLKLEKDKRDKNEESIHAFLREKHKEVYRIITEYNDKPSDLFNKYLEVLK</sequence>
<reference evidence="1 2" key="1">
    <citation type="submission" date="2018-07" db="EMBL/GenBank/DDBJ databases">
        <title>Lottiidibacillus patelloidae gen. nov., sp. nov., isolated from the intestinal tract of a marine limpet and the reclassification of B. taeanensis BH030017T, B. algicola KMM 3737T and B. hwajinpoensis SW-72T as genus Lottiidibacillus.</title>
        <authorList>
            <person name="Liu R."/>
            <person name="Huang Z."/>
        </authorList>
    </citation>
    <scope>NUCLEOTIDE SEQUENCE [LARGE SCALE GENOMIC DNA]</scope>
    <source>
        <strain evidence="1 2">BH030017</strain>
    </source>
</reference>
<dbReference type="OrthoDB" id="2083773at2"/>